<dbReference type="Proteomes" id="UP000625711">
    <property type="component" value="Unassembled WGS sequence"/>
</dbReference>
<dbReference type="AlphaFoldDB" id="A0A834MGS6"/>
<comment type="caution">
    <text evidence="1">The sequence shown here is derived from an EMBL/GenBank/DDBJ whole genome shotgun (WGS) entry which is preliminary data.</text>
</comment>
<evidence type="ECO:0000313" key="2">
    <source>
        <dbReference type="Proteomes" id="UP000625711"/>
    </source>
</evidence>
<dbReference type="EMBL" id="JAACXV010000149">
    <property type="protein sequence ID" value="KAF7282943.1"/>
    <property type="molecule type" value="Genomic_DNA"/>
</dbReference>
<name>A0A834MGS6_RHYFE</name>
<keyword evidence="2" id="KW-1185">Reference proteome</keyword>
<evidence type="ECO:0000313" key="1">
    <source>
        <dbReference type="EMBL" id="KAF7282943.1"/>
    </source>
</evidence>
<organism evidence="1 2">
    <name type="scientific">Rhynchophorus ferrugineus</name>
    <name type="common">Red palm weevil</name>
    <name type="synonym">Curculio ferrugineus</name>
    <dbReference type="NCBI Taxonomy" id="354439"/>
    <lineage>
        <taxon>Eukaryota</taxon>
        <taxon>Metazoa</taxon>
        <taxon>Ecdysozoa</taxon>
        <taxon>Arthropoda</taxon>
        <taxon>Hexapoda</taxon>
        <taxon>Insecta</taxon>
        <taxon>Pterygota</taxon>
        <taxon>Neoptera</taxon>
        <taxon>Endopterygota</taxon>
        <taxon>Coleoptera</taxon>
        <taxon>Polyphaga</taxon>
        <taxon>Cucujiformia</taxon>
        <taxon>Curculionidae</taxon>
        <taxon>Dryophthorinae</taxon>
        <taxon>Rhynchophorus</taxon>
    </lineage>
</organism>
<reference evidence="1" key="1">
    <citation type="submission" date="2020-08" db="EMBL/GenBank/DDBJ databases">
        <title>Genome sequencing and assembly of the red palm weevil Rhynchophorus ferrugineus.</title>
        <authorList>
            <person name="Dias G.B."/>
            <person name="Bergman C.M."/>
            <person name="Manee M."/>
        </authorList>
    </citation>
    <scope>NUCLEOTIDE SEQUENCE</scope>
    <source>
        <strain evidence="1">AA-2017</strain>
        <tissue evidence="1">Whole larva</tissue>
    </source>
</reference>
<gene>
    <name evidence="1" type="ORF">GWI33_001753</name>
</gene>
<protein>
    <submittedName>
        <fullName evidence="1">Uncharacterized protein</fullName>
    </submittedName>
</protein>
<sequence length="171" mass="18959">MGDCSCDEAGGRWTAPLKTNAIYQNLVRLTYFSSRLRTTILIFISKRAKIHDTVIFIWSPGGFLLRYGAVLRFCLGNRGHVTDDDRSPADRKSGALKIVDHLSEANLAFMMMQEPVSVIGYPGIGTTNEAGYAAARDRCRSSLRRRIFSSKPGWGTVGSPSLYIALYYSPL</sequence>
<proteinExistence type="predicted"/>
<accession>A0A834MGS6</accession>